<evidence type="ECO:0000313" key="20">
    <source>
        <dbReference type="Proteomes" id="UP001254759"/>
    </source>
</evidence>
<proteinExistence type="inferred from homology"/>
<keyword evidence="11 14" id="KW-0472">Membrane</keyword>
<evidence type="ECO:0000256" key="16">
    <source>
        <dbReference type="SAM" id="MobiDB-lite"/>
    </source>
</evidence>
<evidence type="ECO:0000313" key="19">
    <source>
        <dbReference type="EMBL" id="MDR6840097.1"/>
    </source>
</evidence>
<evidence type="ECO:0000259" key="18">
    <source>
        <dbReference type="Pfam" id="PF07715"/>
    </source>
</evidence>
<dbReference type="PANTHER" id="PTHR32552:SF68">
    <property type="entry name" value="FERRICHROME OUTER MEMBRANE TRANSPORTER_PHAGE RECEPTOR"/>
    <property type="match status" value="1"/>
</dbReference>
<dbReference type="Gene3D" id="2.40.170.20">
    <property type="entry name" value="TonB-dependent receptor, beta-barrel domain"/>
    <property type="match status" value="1"/>
</dbReference>
<evidence type="ECO:0000256" key="1">
    <source>
        <dbReference type="ARBA" id="ARBA00004571"/>
    </source>
</evidence>
<sequence>MSPAPNPVVSRHSSFVPTVLRRTLLSQCLIVGLWAPTAVFAEDAAPQTGATTLQAVEVKGEVEGYVTERSGVMKTDAPLNETPQSITVISKEQIRDQNAQTMQEVLRYTAGVRSEMYGLDNRGDWFTLRGGSEGSVLLDGLRVPLTGWYGVVRNEPYAFERIEVLRGPASVIAGQNGPGGVVNLVSKRPQQTAQREISVQVGNDSHKQVAVDLTGPLNTDGTLLYRLVALGKDSGTQVDHADDKRTFIAPSLTWKPADGTTLTAYAEYQKDETGNTNGFFPIVGTLRSAPNGKIPYDTFISEPDWDYYGGTRKRIGYEFEQKLSDNWTLRHHLRHDDIDGKMRTMYAAWWEGFVDATGAADPDGTYLNRFWYFTDDTARINNADLLFEGDLTLGRTRHTLLVGVDAMNSRMRQVSWGDGLATPLDVYNPVYGTFPLPAYLDTPATDTYTRVRNVGLLVQDQIKFDDRWVLVAGLRHDRARTDTLVTYEGAQTPSHAEDSATSKNLGLVYLADGGWSPYLSYSESFEPVAGTDSSGNAFKPKRGKQAEAGVKWSPDDGRITAAAAIYQLKEKNRLSTDPADINESIQRGEVTVKGLELEVAANLTAWDLIASYTYMDARQTTVGEDAASLAYLDKQLSGIPKHSAAVWALHKFDGYGVAGLKAGAGVRYVGKTSDGIDVTTTPSSTLLDLMLSYETGPWRLALNVANATDKTYIATCLDRGDCWFGTKRKAIATIGYRW</sequence>
<evidence type="ECO:0000256" key="9">
    <source>
        <dbReference type="ARBA" id="ARBA00023065"/>
    </source>
</evidence>
<dbReference type="InterPro" id="IPR000531">
    <property type="entry name" value="Beta-barrel_TonB"/>
</dbReference>
<name>A0ABU1RMU7_9GAMM</name>
<comment type="subcellular location">
    <subcellularLocation>
        <location evidence="1 14">Cell outer membrane</location>
        <topology evidence="1 14">Multi-pass membrane protein</topology>
    </subcellularLocation>
</comment>
<accession>A0ABU1RMU7</accession>
<comment type="similarity">
    <text evidence="2 14 15">Belongs to the TonB-dependent receptor family.</text>
</comment>
<dbReference type="SUPFAM" id="SSF56935">
    <property type="entry name" value="Porins"/>
    <property type="match status" value="1"/>
</dbReference>
<evidence type="ECO:0000256" key="15">
    <source>
        <dbReference type="RuleBase" id="RU003357"/>
    </source>
</evidence>
<dbReference type="EMBL" id="JAVDTT010000001">
    <property type="protein sequence ID" value="MDR6840097.1"/>
    <property type="molecule type" value="Genomic_DNA"/>
</dbReference>
<evidence type="ECO:0000256" key="10">
    <source>
        <dbReference type="ARBA" id="ARBA00023077"/>
    </source>
</evidence>
<protein>
    <submittedName>
        <fullName evidence="19">Iron complex outermembrane receptor protein</fullName>
    </submittedName>
</protein>
<evidence type="ECO:0000256" key="12">
    <source>
        <dbReference type="ARBA" id="ARBA00023170"/>
    </source>
</evidence>
<dbReference type="Pfam" id="PF07715">
    <property type="entry name" value="Plug"/>
    <property type="match status" value="1"/>
</dbReference>
<dbReference type="Pfam" id="PF00593">
    <property type="entry name" value="TonB_dep_Rec_b-barrel"/>
    <property type="match status" value="1"/>
</dbReference>
<dbReference type="InterPro" id="IPR010105">
    <property type="entry name" value="TonB_sidphr_rcpt"/>
</dbReference>
<evidence type="ECO:0000256" key="8">
    <source>
        <dbReference type="ARBA" id="ARBA00023004"/>
    </source>
</evidence>
<evidence type="ECO:0000259" key="17">
    <source>
        <dbReference type="Pfam" id="PF00593"/>
    </source>
</evidence>
<organism evidence="19 20">
    <name type="scientific">Pseudoxanthomonas sacheonensis</name>
    <dbReference type="NCBI Taxonomy" id="443615"/>
    <lineage>
        <taxon>Bacteria</taxon>
        <taxon>Pseudomonadati</taxon>
        <taxon>Pseudomonadota</taxon>
        <taxon>Gammaproteobacteria</taxon>
        <taxon>Lysobacterales</taxon>
        <taxon>Lysobacteraceae</taxon>
        <taxon>Pseudoxanthomonas</taxon>
    </lineage>
</organism>
<evidence type="ECO:0000256" key="4">
    <source>
        <dbReference type="ARBA" id="ARBA00022452"/>
    </source>
</evidence>
<dbReference type="Gene3D" id="2.170.130.10">
    <property type="entry name" value="TonB-dependent receptor, plug domain"/>
    <property type="match status" value="1"/>
</dbReference>
<evidence type="ECO:0000256" key="7">
    <source>
        <dbReference type="ARBA" id="ARBA00022729"/>
    </source>
</evidence>
<dbReference type="InterPro" id="IPR036942">
    <property type="entry name" value="Beta-barrel_TonB_sf"/>
</dbReference>
<dbReference type="NCBIfam" id="TIGR01783">
    <property type="entry name" value="TonB-siderophor"/>
    <property type="match status" value="1"/>
</dbReference>
<evidence type="ECO:0000256" key="5">
    <source>
        <dbReference type="ARBA" id="ARBA00022496"/>
    </source>
</evidence>
<dbReference type="Proteomes" id="UP001254759">
    <property type="component" value="Unassembled WGS sequence"/>
</dbReference>
<keyword evidence="7" id="KW-0732">Signal</keyword>
<dbReference type="PROSITE" id="PS52016">
    <property type="entry name" value="TONB_DEPENDENT_REC_3"/>
    <property type="match status" value="1"/>
</dbReference>
<evidence type="ECO:0000256" key="3">
    <source>
        <dbReference type="ARBA" id="ARBA00022448"/>
    </source>
</evidence>
<keyword evidence="20" id="KW-1185">Reference proteome</keyword>
<feature type="region of interest" description="Disordered" evidence="16">
    <location>
        <begin position="530"/>
        <end position="549"/>
    </location>
</feature>
<keyword evidence="8" id="KW-0408">Iron</keyword>
<feature type="domain" description="TonB-dependent receptor plug" evidence="18">
    <location>
        <begin position="79"/>
        <end position="181"/>
    </location>
</feature>
<dbReference type="InterPro" id="IPR037066">
    <property type="entry name" value="Plug_dom_sf"/>
</dbReference>
<evidence type="ECO:0000256" key="2">
    <source>
        <dbReference type="ARBA" id="ARBA00009810"/>
    </source>
</evidence>
<keyword evidence="12 19" id="KW-0675">Receptor</keyword>
<evidence type="ECO:0000256" key="13">
    <source>
        <dbReference type="ARBA" id="ARBA00023237"/>
    </source>
</evidence>
<dbReference type="RefSeq" id="WP_310089925.1">
    <property type="nucleotide sequence ID" value="NZ_JAVDTT010000001.1"/>
</dbReference>
<dbReference type="PANTHER" id="PTHR32552">
    <property type="entry name" value="FERRICHROME IRON RECEPTOR-RELATED"/>
    <property type="match status" value="1"/>
</dbReference>
<keyword evidence="4 14" id="KW-1134">Transmembrane beta strand</keyword>
<gene>
    <name evidence="19" type="ORF">J2W94_000361</name>
</gene>
<comment type="caution">
    <text evidence="19">The sequence shown here is derived from an EMBL/GenBank/DDBJ whole genome shotgun (WGS) entry which is preliminary data.</text>
</comment>
<evidence type="ECO:0000256" key="11">
    <source>
        <dbReference type="ARBA" id="ARBA00023136"/>
    </source>
</evidence>
<dbReference type="InterPro" id="IPR039426">
    <property type="entry name" value="TonB-dep_rcpt-like"/>
</dbReference>
<keyword evidence="13 14" id="KW-0998">Cell outer membrane</keyword>
<keyword evidence="10 15" id="KW-0798">TonB box</keyword>
<keyword evidence="5" id="KW-0410">Iron transport</keyword>
<feature type="domain" description="TonB-dependent receptor-like beta-barrel" evidence="17">
    <location>
        <begin position="254"/>
        <end position="706"/>
    </location>
</feature>
<dbReference type="InterPro" id="IPR012910">
    <property type="entry name" value="Plug_dom"/>
</dbReference>
<keyword evidence="9" id="KW-0406">Ion transport</keyword>
<keyword evidence="3 14" id="KW-0813">Transport</keyword>
<dbReference type="CDD" id="cd01347">
    <property type="entry name" value="ligand_gated_channel"/>
    <property type="match status" value="1"/>
</dbReference>
<reference evidence="19 20" key="1">
    <citation type="submission" date="2023-07" db="EMBL/GenBank/DDBJ databases">
        <title>Sorghum-associated microbial communities from plants grown in Nebraska, USA.</title>
        <authorList>
            <person name="Schachtman D."/>
        </authorList>
    </citation>
    <scope>NUCLEOTIDE SEQUENCE [LARGE SCALE GENOMIC DNA]</scope>
    <source>
        <strain evidence="19 20">BE107</strain>
    </source>
</reference>
<keyword evidence="6 14" id="KW-0812">Transmembrane</keyword>
<evidence type="ECO:0000256" key="14">
    <source>
        <dbReference type="PROSITE-ProRule" id="PRU01360"/>
    </source>
</evidence>
<evidence type="ECO:0000256" key="6">
    <source>
        <dbReference type="ARBA" id="ARBA00022692"/>
    </source>
</evidence>